<accession>A0AAD9KGE2</accession>
<reference evidence="1" key="1">
    <citation type="journal article" date="2023" name="Mol. Biol. Evol.">
        <title>Third-Generation Sequencing Reveals the Adaptive Role of the Epigenome in Three Deep-Sea Polychaetes.</title>
        <authorList>
            <person name="Perez M."/>
            <person name="Aroh O."/>
            <person name="Sun Y."/>
            <person name="Lan Y."/>
            <person name="Juniper S.K."/>
            <person name="Young C.R."/>
            <person name="Angers B."/>
            <person name="Qian P.Y."/>
        </authorList>
    </citation>
    <scope>NUCLEOTIDE SEQUENCE</scope>
    <source>
        <strain evidence="1">R07B-5</strain>
    </source>
</reference>
<gene>
    <name evidence="1" type="ORF">NP493_1094g00002</name>
</gene>
<proteinExistence type="predicted"/>
<protein>
    <submittedName>
        <fullName evidence="1">Uncharacterized protein</fullName>
    </submittedName>
</protein>
<evidence type="ECO:0000313" key="1">
    <source>
        <dbReference type="EMBL" id="KAK2171184.1"/>
    </source>
</evidence>
<keyword evidence="2" id="KW-1185">Reference proteome</keyword>
<dbReference type="AlphaFoldDB" id="A0AAD9KGE2"/>
<organism evidence="1 2">
    <name type="scientific">Ridgeia piscesae</name>
    <name type="common">Tubeworm</name>
    <dbReference type="NCBI Taxonomy" id="27915"/>
    <lineage>
        <taxon>Eukaryota</taxon>
        <taxon>Metazoa</taxon>
        <taxon>Spiralia</taxon>
        <taxon>Lophotrochozoa</taxon>
        <taxon>Annelida</taxon>
        <taxon>Polychaeta</taxon>
        <taxon>Sedentaria</taxon>
        <taxon>Canalipalpata</taxon>
        <taxon>Sabellida</taxon>
        <taxon>Siboglinidae</taxon>
        <taxon>Ridgeia</taxon>
    </lineage>
</organism>
<name>A0AAD9KGE2_RIDPI</name>
<dbReference type="Proteomes" id="UP001209878">
    <property type="component" value="Unassembled WGS sequence"/>
</dbReference>
<comment type="caution">
    <text evidence="1">The sequence shown here is derived from an EMBL/GenBank/DDBJ whole genome shotgun (WGS) entry which is preliminary data.</text>
</comment>
<evidence type="ECO:0000313" key="2">
    <source>
        <dbReference type="Proteomes" id="UP001209878"/>
    </source>
</evidence>
<sequence>MKSTLSQVALTQKLQVIQMEYNDLMTKMQSFDDHFQDAMTTCSRVKLTQPASFENRGVAEVELSGDDYTCDSIEPYIKITPTSNLNVSMIPIAADLSLRHHNSEGEITLNPLQSTMSYPQNSTQVEPPDFAAVTDTPKPNFAGGRVDSDSDVDVDISYDDTNPHVHRIRCEATTPFHVQSPVMISAINMDLSESYIDADTSMIAQRSSFINLASILYDESNAKVVRRSSTYRNRRRSVPVRPVARNESEFEGQCAVTHRSLDSPGVPNNTDAEINLDMSLNSDATQFMDERLAPPSVTNLVRKDSRRRSIVKKLRHIGKQLRSKNKASLKTLAIV</sequence>
<dbReference type="EMBL" id="JAODUO010001093">
    <property type="protein sequence ID" value="KAK2171184.1"/>
    <property type="molecule type" value="Genomic_DNA"/>
</dbReference>